<gene>
    <name evidence="2" type="ORF">Rumeso_01047</name>
</gene>
<dbReference type="RefSeq" id="WP_051520943.1">
    <property type="nucleotide sequence ID" value="NZ_KK088543.1"/>
</dbReference>
<evidence type="ECO:0000256" key="1">
    <source>
        <dbReference type="SAM" id="Phobius"/>
    </source>
</evidence>
<accession>A0A017HSM8</accession>
<dbReference type="Proteomes" id="UP000019666">
    <property type="component" value="Unassembled WGS sequence"/>
</dbReference>
<dbReference type="HOGENOM" id="CLU_112460_0_0_5"/>
<dbReference type="AlphaFoldDB" id="A0A017HSM8"/>
<feature type="transmembrane region" description="Helical" evidence="1">
    <location>
        <begin position="150"/>
        <end position="171"/>
    </location>
</feature>
<dbReference type="PATRIC" id="fig|442562.3.peg.1039"/>
<sequence>MRVLKWVVTLLVLLVVGSFLHYVLPKHAVVYVTGAENRIVSPDEYRGFRSFGEQTTTAGTGQVGADVFFINTIKRSGGPLVFRNEDTGFGFPWYLKFNSADLQAEAQNAISTAETPKWMVVRYYGWRINYLSMFPNAISMRPATSPDERIIPWFNIILLIVLVAIVWTIWARIRRWNQRRRDPMAAAWQTPSQRKGWFGRS</sequence>
<comment type="caution">
    <text evidence="2">The sequence shown here is derived from an EMBL/GenBank/DDBJ whole genome shotgun (WGS) entry which is preliminary data.</text>
</comment>
<dbReference type="Pfam" id="PF07509">
    <property type="entry name" value="DUF1523"/>
    <property type="match status" value="1"/>
</dbReference>
<keyword evidence="1" id="KW-1133">Transmembrane helix</keyword>
<reference evidence="2 3" key="1">
    <citation type="submission" date="2013-02" db="EMBL/GenBank/DDBJ databases">
        <authorList>
            <person name="Fiebig A."/>
            <person name="Goeker M."/>
            <person name="Klenk H.-P.P."/>
        </authorList>
    </citation>
    <scope>NUCLEOTIDE SEQUENCE [LARGE SCALE GENOMIC DNA]</scope>
    <source>
        <strain evidence="2 3">DSM 19309</strain>
    </source>
</reference>
<dbReference type="OrthoDB" id="5354324at2"/>
<name>A0A017HSM8_9RHOB</name>
<dbReference type="EMBL" id="AOSK01000030">
    <property type="protein sequence ID" value="EYD77340.1"/>
    <property type="molecule type" value="Genomic_DNA"/>
</dbReference>
<dbReference type="STRING" id="442562.Rumeso_01047"/>
<dbReference type="InterPro" id="IPR011088">
    <property type="entry name" value="Phage_phiNM3_A0EWY4"/>
</dbReference>
<evidence type="ECO:0008006" key="4">
    <source>
        <dbReference type="Google" id="ProtNLM"/>
    </source>
</evidence>
<organism evidence="2 3">
    <name type="scientific">Rubellimicrobium mesophilum DSM 19309</name>
    <dbReference type="NCBI Taxonomy" id="442562"/>
    <lineage>
        <taxon>Bacteria</taxon>
        <taxon>Pseudomonadati</taxon>
        <taxon>Pseudomonadota</taxon>
        <taxon>Alphaproteobacteria</taxon>
        <taxon>Rhodobacterales</taxon>
        <taxon>Roseobacteraceae</taxon>
        <taxon>Rubellimicrobium</taxon>
    </lineage>
</organism>
<evidence type="ECO:0000313" key="2">
    <source>
        <dbReference type="EMBL" id="EYD77340.1"/>
    </source>
</evidence>
<keyword evidence="3" id="KW-1185">Reference proteome</keyword>
<protein>
    <recommendedName>
        <fullName evidence="4">DUF1523 domain-containing protein</fullName>
    </recommendedName>
</protein>
<proteinExistence type="predicted"/>
<keyword evidence="1" id="KW-0472">Membrane</keyword>
<evidence type="ECO:0000313" key="3">
    <source>
        <dbReference type="Proteomes" id="UP000019666"/>
    </source>
</evidence>
<keyword evidence="1" id="KW-0812">Transmembrane</keyword>